<evidence type="ECO:0000313" key="3">
    <source>
        <dbReference type="Proteomes" id="UP000320580"/>
    </source>
</evidence>
<sequence>MAAGRGPGGRPPPLRAGGRGTPEPFLAHAERGEVLADIGPTPVETADRISAVPAAKENPAP</sequence>
<protein>
    <submittedName>
        <fullName evidence="2">Uncharacterized protein</fullName>
    </submittedName>
</protein>
<accession>A0A5B8IMW4</accession>
<dbReference type="RefSeq" id="WP_146483325.1">
    <property type="nucleotide sequence ID" value="NZ_CP042266.1"/>
</dbReference>
<dbReference type="EMBL" id="CP042266">
    <property type="protein sequence ID" value="QDY79968.1"/>
    <property type="molecule type" value="Genomic_DNA"/>
</dbReference>
<reference evidence="2 3" key="1">
    <citation type="submission" date="2019-07" db="EMBL/GenBank/DDBJ databases">
        <authorList>
            <person name="Zhu P."/>
        </authorList>
    </citation>
    <scope>NUCLEOTIDE SEQUENCE [LARGE SCALE GENOMIC DNA]</scope>
    <source>
        <strain evidence="2 3">SSL-25</strain>
    </source>
</reference>
<keyword evidence="3" id="KW-1185">Reference proteome</keyword>
<gene>
    <name evidence="2" type="ORF">FQU76_29325</name>
</gene>
<organism evidence="2 3">
    <name type="scientific">Streptomyces qinzhouensis</name>
    <dbReference type="NCBI Taxonomy" id="2599401"/>
    <lineage>
        <taxon>Bacteria</taxon>
        <taxon>Bacillati</taxon>
        <taxon>Actinomycetota</taxon>
        <taxon>Actinomycetes</taxon>
        <taxon>Kitasatosporales</taxon>
        <taxon>Streptomycetaceae</taxon>
        <taxon>Streptomyces</taxon>
    </lineage>
</organism>
<dbReference type="AlphaFoldDB" id="A0A5B8IMW4"/>
<evidence type="ECO:0000256" key="1">
    <source>
        <dbReference type="SAM" id="MobiDB-lite"/>
    </source>
</evidence>
<proteinExistence type="predicted"/>
<name>A0A5B8IMW4_9ACTN</name>
<evidence type="ECO:0000313" key="2">
    <source>
        <dbReference type="EMBL" id="QDY79968.1"/>
    </source>
</evidence>
<feature type="region of interest" description="Disordered" evidence="1">
    <location>
        <begin position="1"/>
        <end position="27"/>
    </location>
</feature>
<dbReference type="KEGG" id="sqz:FQU76_29325"/>
<dbReference type="Proteomes" id="UP000320580">
    <property type="component" value="Chromosome"/>
</dbReference>